<sequence length="550" mass="60764">MDLPADQHLLYQDLTGKLDRLGGQDQLIAYMGQVLATLLRRQGDLEFRGAVQDAFISGLIGRPWLEQVALAREVILVVIAKRPEIALAWQSQQGLPDNPHRRAADRGEMVADPELPDLDLIGVTPPPPPPSRPKPPYAFAAAEEKVTEHVTETLARRLGLFRLPSAQFPSIAYVHEQDFFLFSPIFLRIAGEFMAETIIFGCRDALERRVYRSMSLATTTRPDMGLSEKMADVWGILNERLSKLAARLNGARGKLALPGDAGQPKYQEVEVPVDRPRVFRVLGVGFRMGTRTELKRVKVKVRSAKELDADEIEALNLISLLRDKAAEAGLDLPQACDFEFFAALFMVDGRRLAQTVKELMGLAEHKETSRQYLMERVQAIDETFANTLSDAIALLLFHGAVGGPYGFAELYETAIATARDSTVRAAQRPFLTAELARRPRELAFQLREVMRKRLDEIRAATALKALFTVWNILPRASFGTDLEAALTVFRAFPIAFAGDADEAALSAIGQHLCGLLAAEKVDVEMASAAVLRLYKPLAQPAPMTPGAFVV</sequence>
<organism evidence="1 2">
    <name type="scientific">Magnetospirillum sulfuroxidans</name>
    <dbReference type="NCBI Taxonomy" id="611300"/>
    <lineage>
        <taxon>Bacteria</taxon>
        <taxon>Pseudomonadati</taxon>
        <taxon>Pseudomonadota</taxon>
        <taxon>Alphaproteobacteria</taxon>
        <taxon>Rhodospirillales</taxon>
        <taxon>Rhodospirillaceae</taxon>
        <taxon>Magnetospirillum</taxon>
    </lineage>
</organism>
<dbReference type="EMBL" id="JAGTUF010000013">
    <property type="protein sequence ID" value="MBR9972709.1"/>
    <property type="molecule type" value="Genomic_DNA"/>
</dbReference>
<evidence type="ECO:0000313" key="2">
    <source>
        <dbReference type="Proteomes" id="UP000680714"/>
    </source>
</evidence>
<comment type="caution">
    <text evidence="1">The sequence shown here is derived from an EMBL/GenBank/DDBJ whole genome shotgun (WGS) entry which is preliminary data.</text>
</comment>
<keyword evidence="2" id="KW-1185">Reference proteome</keyword>
<accession>A0ABS5IEE5</accession>
<dbReference type="RefSeq" id="WP_211549745.1">
    <property type="nucleotide sequence ID" value="NZ_JAGTUF010000013.1"/>
</dbReference>
<protein>
    <submittedName>
        <fullName evidence="1">Uncharacterized protein</fullName>
    </submittedName>
</protein>
<name>A0ABS5IEE5_9PROT</name>
<gene>
    <name evidence="1" type="ORF">KEC16_13375</name>
</gene>
<reference evidence="1 2" key="1">
    <citation type="submission" date="2021-04" db="EMBL/GenBank/DDBJ databases">
        <title>Magnetospirillum sulfuroxidans sp. nov., a facultative chemolithoautotrophic sulfur-oxidizing alphaproteobacterium isolated from freshwater sediment and proposals for Paramagetospirillum gen. nov., and Magnetospirillaceae fam. nov.</title>
        <authorList>
            <person name="Koziaeva V."/>
            <person name="Geelhoed J.S."/>
            <person name="Sorokin D.Y."/>
            <person name="Grouzdev D.S."/>
        </authorList>
    </citation>
    <scope>NUCLEOTIDE SEQUENCE [LARGE SCALE GENOMIC DNA]</scope>
    <source>
        <strain evidence="1 2">J10</strain>
    </source>
</reference>
<dbReference type="Proteomes" id="UP000680714">
    <property type="component" value="Unassembled WGS sequence"/>
</dbReference>
<proteinExistence type="predicted"/>
<evidence type="ECO:0000313" key="1">
    <source>
        <dbReference type="EMBL" id="MBR9972709.1"/>
    </source>
</evidence>